<evidence type="ECO:0000313" key="1">
    <source>
        <dbReference type="EMBL" id="MBX0305965.1"/>
    </source>
</evidence>
<dbReference type="Proteomes" id="UP000783863">
    <property type="component" value="Unassembled WGS sequence"/>
</dbReference>
<sequence length="290" mass="33295">MSAQAESDRLRLEAGTIMTRYQQVQEALEQARSEDGDHWDTGTLTITLDTPQGDPIDITLDLEEDPAANAQSRYERAKELEAERERREQIVGQLAPLPADPVAYLICYHLDTVEGNYPRSMAGHLDADRAHVEELCEEMERAGLLERVESGTVKQRNVKAKAADEVRQHHTYYRLSREGDHLLRFLDDADGQVNVLRHLPDGHTLVERLARGGPDYPRMSARDLEMEFEYVRHLYRALRQVGLVMKYEGSTIKGTERSLKPKTETHRKHTYYVTTDRGDEVRRRVDESAK</sequence>
<keyword evidence="2" id="KW-1185">Reference proteome</keyword>
<accession>A0A8J8CEQ5</accession>
<dbReference type="AlphaFoldDB" id="A0A8J8CEQ5"/>
<dbReference type="InterPro" id="IPR019254">
    <property type="entry name" value="DUF2250"/>
</dbReference>
<organism evidence="1 2">
    <name type="scientific">Haloarcula salinisoli</name>
    <dbReference type="NCBI Taxonomy" id="2487746"/>
    <lineage>
        <taxon>Archaea</taxon>
        <taxon>Methanobacteriati</taxon>
        <taxon>Methanobacteriota</taxon>
        <taxon>Stenosarchaea group</taxon>
        <taxon>Halobacteria</taxon>
        <taxon>Halobacteriales</taxon>
        <taxon>Haloarculaceae</taxon>
        <taxon>Haloarcula</taxon>
    </lineage>
</organism>
<comment type="caution">
    <text evidence="1">The sequence shown here is derived from an EMBL/GenBank/DDBJ whole genome shotgun (WGS) entry which is preliminary data.</text>
</comment>
<reference evidence="1" key="1">
    <citation type="submission" date="2021-06" db="EMBL/GenBank/DDBJ databases">
        <title>Halomicroarcula sp. F24A a new haloarchaeum isolated from saline soil.</title>
        <authorList>
            <person name="Duran-Viseras A."/>
            <person name="Sanchez-Porro C."/>
            <person name="Ventosa A."/>
        </authorList>
    </citation>
    <scope>NUCLEOTIDE SEQUENCE</scope>
    <source>
        <strain evidence="1">F24A</strain>
    </source>
</reference>
<dbReference type="RefSeq" id="WP_220590155.1">
    <property type="nucleotide sequence ID" value="NZ_RKLQ01000006.1"/>
</dbReference>
<dbReference type="Pfam" id="PF10007">
    <property type="entry name" value="DUF2250"/>
    <property type="match status" value="2"/>
</dbReference>
<proteinExistence type="predicted"/>
<dbReference type="EMBL" id="RKLQ01000006">
    <property type="protein sequence ID" value="MBX0305965.1"/>
    <property type="molecule type" value="Genomic_DNA"/>
</dbReference>
<protein>
    <submittedName>
        <fullName evidence="1">DUF2250 domain-containing protein</fullName>
    </submittedName>
</protein>
<evidence type="ECO:0000313" key="2">
    <source>
        <dbReference type="Proteomes" id="UP000783863"/>
    </source>
</evidence>
<gene>
    <name evidence="1" type="ORF">EGD98_20160</name>
</gene>
<name>A0A8J8CEQ5_9EURY</name>